<dbReference type="Pfam" id="PF02230">
    <property type="entry name" value="Abhydrolase_2"/>
    <property type="match status" value="1"/>
</dbReference>
<organism evidence="5">
    <name type="scientific">marine metagenome</name>
    <dbReference type="NCBI Taxonomy" id="408172"/>
    <lineage>
        <taxon>unclassified sequences</taxon>
        <taxon>metagenomes</taxon>
        <taxon>ecological metagenomes</taxon>
    </lineage>
</organism>
<keyword evidence="2" id="KW-0378">Hydrolase</keyword>
<evidence type="ECO:0000259" key="4">
    <source>
        <dbReference type="Pfam" id="PF02230"/>
    </source>
</evidence>
<dbReference type="PANTHER" id="PTHR10655">
    <property type="entry name" value="LYSOPHOSPHOLIPASE-RELATED"/>
    <property type="match status" value="1"/>
</dbReference>
<name>A0A382WK88_9ZZZZ</name>
<reference evidence="5" key="1">
    <citation type="submission" date="2018-05" db="EMBL/GenBank/DDBJ databases">
        <authorList>
            <person name="Lanie J.A."/>
            <person name="Ng W.-L."/>
            <person name="Kazmierczak K.M."/>
            <person name="Andrzejewski T.M."/>
            <person name="Davidsen T.M."/>
            <person name="Wayne K.J."/>
            <person name="Tettelin H."/>
            <person name="Glass J.I."/>
            <person name="Rusch D."/>
            <person name="Podicherti R."/>
            <person name="Tsui H.-C.T."/>
            <person name="Winkler M.E."/>
        </authorList>
    </citation>
    <scope>NUCLEOTIDE SEQUENCE</scope>
</reference>
<keyword evidence="3" id="KW-1133">Transmembrane helix</keyword>
<keyword evidence="3" id="KW-0472">Membrane</keyword>
<feature type="non-terminal residue" evidence="5">
    <location>
        <position position="1"/>
    </location>
</feature>
<dbReference type="InterPro" id="IPR029058">
    <property type="entry name" value="AB_hydrolase_fold"/>
</dbReference>
<comment type="similarity">
    <text evidence="1">Belongs to the AB hydrolase superfamily. AB hydrolase 2 family.</text>
</comment>
<keyword evidence="3" id="KW-0812">Transmembrane</keyword>
<dbReference type="InterPro" id="IPR003140">
    <property type="entry name" value="PLipase/COase/thioEstase"/>
</dbReference>
<dbReference type="GO" id="GO:0016787">
    <property type="term" value="F:hydrolase activity"/>
    <property type="evidence" value="ECO:0007669"/>
    <property type="project" value="UniProtKB-KW"/>
</dbReference>
<dbReference type="SUPFAM" id="SSF53474">
    <property type="entry name" value="alpha/beta-Hydrolases"/>
    <property type="match status" value="1"/>
</dbReference>
<feature type="domain" description="Phospholipase/carboxylesterase/thioesterase" evidence="4">
    <location>
        <begin position="60"/>
        <end position="256"/>
    </location>
</feature>
<feature type="transmembrane region" description="Helical" evidence="3">
    <location>
        <begin position="12"/>
        <end position="29"/>
    </location>
</feature>
<sequence>RLWLNQAPHSWGFLFIDILGLLECNIALMKRFLPLLMLITGLMSAQKPLKYLTNSPDSAQSQMPALFLMHGYGNNEKQFNKLLEAYNNKFLIVSMRAPFRSMVLFNRWYEYSISNGDTLSNQLQITESTNRIIHTIEHIKNEYNIDEKKMFIGGFSQGAIMSYKLALLYPQNFLGLIVHSARLPVEYSILKSSDYYKNLNVLIIHGSEDNTLTTKWAFQGKMLFEQLGSNTEYFETNIGHEMTKVTIDKIIEWLSYFEVD</sequence>
<proteinExistence type="inferred from homology"/>
<dbReference type="EMBL" id="UINC01160512">
    <property type="protein sequence ID" value="SVD59202.1"/>
    <property type="molecule type" value="Genomic_DNA"/>
</dbReference>
<dbReference type="Gene3D" id="3.40.50.1820">
    <property type="entry name" value="alpha/beta hydrolase"/>
    <property type="match status" value="1"/>
</dbReference>
<evidence type="ECO:0000256" key="3">
    <source>
        <dbReference type="SAM" id="Phobius"/>
    </source>
</evidence>
<accession>A0A382WK88</accession>
<evidence type="ECO:0000313" key="5">
    <source>
        <dbReference type="EMBL" id="SVD59202.1"/>
    </source>
</evidence>
<dbReference type="AlphaFoldDB" id="A0A382WK88"/>
<protein>
    <recommendedName>
        <fullName evidence="4">Phospholipase/carboxylesterase/thioesterase domain-containing protein</fullName>
    </recommendedName>
</protein>
<evidence type="ECO:0000256" key="2">
    <source>
        <dbReference type="ARBA" id="ARBA00022801"/>
    </source>
</evidence>
<dbReference type="InterPro" id="IPR050565">
    <property type="entry name" value="LYPA1-2/EST-like"/>
</dbReference>
<gene>
    <name evidence="5" type="ORF">METZ01_LOCUS412056</name>
</gene>
<dbReference type="PANTHER" id="PTHR10655:SF17">
    <property type="entry name" value="LYSOPHOSPHOLIPASE-LIKE PROTEIN 1"/>
    <property type="match status" value="1"/>
</dbReference>
<evidence type="ECO:0000256" key="1">
    <source>
        <dbReference type="ARBA" id="ARBA00006499"/>
    </source>
</evidence>